<comment type="caution">
    <text evidence="3">The sequence shown here is derived from an EMBL/GenBank/DDBJ whole genome shotgun (WGS) entry which is preliminary data.</text>
</comment>
<feature type="transmembrane region" description="Helical" evidence="2">
    <location>
        <begin position="45"/>
        <end position="66"/>
    </location>
</feature>
<dbReference type="InterPro" id="IPR007039">
    <property type="entry name" value="TrbC/VirB2"/>
</dbReference>
<organism evidence="3 4">
    <name type="scientific">Erythrobacter ani</name>
    <dbReference type="NCBI Taxonomy" id="2827235"/>
    <lineage>
        <taxon>Bacteria</taxon>
        <taxon>Pseudomonadati</taxon>
        <taxon>Pseudomonadota</taxon>
        <taxon>Alphaproteobacteria</taxon>
        <taxon>Sphingomonadales</taxon>
        <taxon>Erythrobacteraceae</taxon>
        <taxon>Erythrobacter/Porphyrobacter group</taxon>
        <taxon>Erythrobacter</taxon>
    </lineage>
</organism>
<keyword evidence="4" id="KW-1185">Reference proteome</keyword>
<evidence type="ECO:0000313" key="3">
    <source>
        <dbReference type="EMBL" id="MBV7265136.1"/>
    </source>
</evidence>
<dbReference type="Proteomes" id="UP000699975">
    <property type="component" value="Unassembled WGS sequence"/>
</dbReference>
<gene>
    <name evidence="3" type="ORF">KCG45_03010</name>
</gene>
<feature type="region of interest" description="Disordered" evidence="1">
    <location>
        <begin position="85"/>
        <end position="108"/>
    </location>
</feature>
<feature type="transmembrane region" description="Helical" evidence="2">
    <location>
        <begin position="6"/>
        <end position="33"/>
    </location>
</feature>
<feature type="compositionally biased region" description="Polar residues" evidence="1">
    <location>
        <begin position="94"/>
        <end position="108"/>
    </location>
</feature>
<reference evidence="3 4" key="1">
    <citation type="submission" date="2021-04" db="EMBL/GenBank/DDBJ databases">
        <authorList>
            <person name="Pira H."/>
            <person name="Risdian C."/>
            <person name="Wink J."/>
        </authorList>
    </citation>
    <scope>NUCLEOTIDE SEQUENCE [LARGE SCALE GENOMIC DNA]</scope>
    <source>
        <strain evidence="3 4">WH131</strain>
    </source>
</reference>
<keyword evidence="2" id="KW-0472">Membrane</keyword>
<proteinExistence type="predicted"/>
<evidence type="ECO:0000256" key="2">
    <source>
        <dbReference type="SAM" id="Phobius"/>
    </source>
</evidence>
<accession>A0ABS6SJF4</accession>
<evidence type="ECO:0000313" key="4">
    <source>
        <dbReference type="Proteomes" id="UP000699975"/>
    </source>
</evidence>
<sequence length="108" mass="11381">MTSLESALGWIVGVVTGPLVTAFLTLGIAFAAFRMLNGEISFKRAGLVVAGSFLLIASGEIAQSFMEFVPRGEAALPAPAQAIEHSPLPERNVETNQNSNPFDPYSGT</sequence>
<dbReference type="RefSeq" id="WP_218315632.1">
    <property type="nucleotide sequence ID" value="NZ_JAGSPB010000001.1"/>
</dbReference>
<dbReference type="Pfam" id="PF04956">
    <property type="entry name" value="TrbC"/>
    <property type="match status" value="1"/>
</dbReference>
<name>A0ABS6SJF4_9SPHN</name>
<keyword evidence="2" id="KW-0812">Transmembrane</keyword>
<keyword evidence="2" id="KW-1133">Transmembrane helix</keyword>
<dbReference type="EMBL" id="JAGSPB010000001">
    <property type="protein sequence ID" value="MBV7265136.1"/>
    <property type="molecule type" value="Genomic_DNA"/>
</dbReference>
<protein>
    <submittedName>
        <fullName evidence="3">TrbC/VirB2 family protein</fullName>
    </submittedName>
</protein>
<evidence type="ECO:0000256" key="1">
    <source>
        <dbReference type="SAM" id="MobiDB-lite"/>
    </source>
</evidence>